<evidence type="ECO:0000313" key="5">
    <source>
        <dbReference type="Proteomes" id="UP000003515"/>
    </source>
</evidence>
<feature type="transmembrane region" description="Helical" evidence="1">
    <location>
        <begin position="105"/>
        <end position="133"/>
    </location>
</feature>
<keyword evidence="5" id="KW-1185">Reference proteome</keyword>
<gene>
    <name evidence="2" type="ORF">VIA_002697</name>
    <name evidence="3" type="ORF">VIOR3934_01390</name>
</gene>
<protein>
    <submittedName>
        <fullName evidence="3">Uncharacterized protein</fullName>
    </submittedName>
</protein>
<dbReference type="Proteomes" id="UP000002817">
    <property type="component" value="Unassembled WGS sequence"/>
</dbReference>
<keyword evidence="1" id="KW-1133">Transmembrane helix</keyword>
<reference evidence="2 5" key="1">
    <citation type="submission" date="2009-10" db="EMBL/GenBank/DDBJ databases">
        <authorList>
            <consortium name="Los Alamos National Laboratory (LANL)"/>
            <consortium name="National Microbial Pathogen Data Resource (NMPDR)"/>
            <person name="Munk A.C."/>
            <person name="Chertkov O."/>
            <person name="Tapia R."/>
            <person name="Green L."/>
            <person name="Rogers Y."/>
            <person name="Detter J.C."/>
            <person name="Bruce D."/>
            <person name="Brettin T.S."/>
            <person name="Colwell R.R."/>
            <person name="Huq A."/>
            <person name="Grim C.J."/>
            <person name="Hasan N.A."/>
            <person name="Bartels D."/>
            <person name="Vonstein V."/>
        </authorList>
    </citation>
    <scope>NUCLEOTIDE SEQUENCE [LARGE SCALE GENOMIC DNA]</scope>
    <source>
        <strain evidence="2 5">CIP 102891</strain>
    </source>
</reference>
<dbReference type="AlphaFoldDB" id="C9QK62"/>
<reference evidence="3" key="2">
    <citation type="submission" date="2011-08" db="EMBL/GenBank/DDBJ databases">
        <authorList>
            <person name="Hoffman M."/>
            <person name="Strain E.A."/>
            <person name="Brown E."/>
            <person name="Allard M.W."/>
        </authorList>
    </citation>
    <scope>NUCLEOTIDE SEQUENCE</scope>
    <source>
        <strain evidence="3">CIP 102891</strain>
    </source>
</reference>
<keyword evidence="1" id="KW-0472">Membrane</keyword>
<feature type="transmembrane region" description="Helical" evidence="1">
    <location>
        <begin position="62"/>
        <end position="84"/>
    </location>
</feature>
<dbReference type="EMBL" id="AFWH01000036">
    <property type="protein sequence ID" value="EGU48791.1"/>
    <property type="molecule type" value="Genomic_DNA"/>
</dbReference>
<evidence type="ECO:0000256" key="1">
    <source>
        <dbReference type="SAM" id="Phobius"/>
    </source>
</evidence>
<dbReference type="OrthoDB" id="5616473at2"/>
<keyword evidence="1" id="KW-0812">Transmembrane</keyword>
<feature type="transmembrane region" description="Helical" evidence="1">
    <location>
        <begin position="21"/>
        <end position="42"/>
    </location>
</feature>
<dbReference type="RefSeq" id="WP_004413607.1">
    <property type="nucleotide sequence ID" value="NZ_ACZV01000005.1"/>
</dbReference>
<evidence type="ECO:0000313" key="3">
    <source>
        <dbReference type="EMBL" id="EGU48791.1"/>
    </source>
</evidence>
<comment type="caution">
    <text evidence="3">The sequence shown here is derived from an EMBL/GenBank/DDBJ whole genome shotgun (WGS) entry which is preliminary data.</text>
</comment>
<evidence type="ECO:0000313" key="4">
    <source>
        <dbReference type="Proteomes" id="UP000002817"/>
    </source>
</evidence>
<proteinExistence type="predicted"/>
<organism evidence="3 4">
    <name type="scientific">Vibrio orientalis CIP 102891 = ATCC 33934</name>
    <dbReference type="NCBI Taxonomy" id="675816"/>
    <lineage>
        <taxon>Bacteria</taxon>
        <taxon>Pseudomonadati</taxon>
        <taxon>Pseudomonadota</taxon>
        <taxon>Gammaproteobacteria</taxon>
        <taxon>Vibrionales</taxon>
        <taxon>Vibrionaceae</taxon>
        <taxon>Vibrio</taxon>
        <taxon>Vibrio oreintalis group</taxon>
    </lineage>
</organism>
<accession>C9QK62</accession>
<reference evidence="3 4" key="3">
    <citation type="journal article" date="2012" name="Int. J. Syst. Evol. Microbiol.">
        <title>Vibrio caribbeanicus sp. nov., isolated from the marine sponge Scleritoderma cyanea.</title>
        <authorList>
            <person name="Hoffmann M."/>
            <person name="Monday S.R."/>
            <person name="Allard M.W."/>
            <person name="Strain E.A."/>
            <person name="Whittaker P."/>
            <person name="Naum M."/>
            <person name="McCarthy P.J."/>
            <person name="Lopez J.V."/>
            <person name="Fischer M."/>
            <person name="Brown E.W."/>
        </authorList>
    </citation>
    <scope>NUCLEOTIDE SEQUENCE [LARGE SCALE GENOMIC DNA]</scope>
    <source>
        <strain evidence="3">CIP 102891</strain>
        <strain evidence="4">CIP 102891 / ATCC 33934</strain>
    </source>
</reference>
<sequence>MTKELEMFNQHQQDVRSRADSLAKAIFVLSGGSLTVSIGLFLKTERLPLSDCALVILKYSWWLLFATIALGVFMLSTIIVRDFLFGEQWRKSFHDKNIDVSGFPGFFEFLIVALGLLGITTFVAGMFGLAYVATEAVAGIHT</sequence>
<dbReference type="STRING" id="675816.VIA_002697"/>
<name>C9QK62_VIBOR</name>
<dbReference type="EMBL" id="ACZV01000005">
    <property type="protein sequence ID" value="EEX92053.1"/>
    <property type="molecule type" value="Genomic_DNA"/>
</dbReference>
<dbReference type="Proteomes" id="UP000003515">
    <property type="component" value="Unassembled WGS sequence"/>
</dbReference>
<dbReference type="PATRIC" id="fig|675816.5.peg.2788"/>
<evidence type="ECO:0000313" key="2">
    <source>
        <dbReference type="EMBL" id="EEX92053.1"/>
    </source>
</evidence>